<name>J9D424_EDHAE</name>
<keyword evidence="1" id="KW-0812">Transmembrane</keyword>
<sequence>MLEKIKILSLVLCLLISSLIFVSVFYLLSNKTKEEALPNKDEILEILKEDAKKFTDIGLKSILPKINDKNLQKKFKNKNMFLKQSITLKALSGKVKNERISKIKFYLNDILEIADNIKHEFVKEGHKKLLINYIEGLLQINRNLIHLEKL</sequence>
<reference evidence="3" key="2">
    <citation type="submission" date="2015-07" db="EMBL/GenBank/DDBJ databases">
        <title>Contrasting host-pathogen interactions and genome evolution in two generalist and specialist microsporidian pathogens of mosquitoes.</title>
        <authorList>
            <consortium name="The Broad Institute Genomics Platform"/>
            <consortium name="The Broad Institute Genome Sequencing Center for Infectious Disease"/>
            <person name="Cuomo C.A."/>
            <person name="Sanscrainte N.D."/>
            <person name="Goldberg J.M."/>
            <person name="Heiman D."/>
            <person name="Young S."/>
            <person name="Zeng Q."/>
            <person name="Becnel J.J."/>
            <person name="Birren B.W."/>
        </authorList>
    </citation>
    <scope>NUCLEOTIDE SEQUENCE [LARGE SCALE GENOMIC DNA]</scope>
    <source>
        <strain evidence="3">USNM 41457</strain>
    </source>
</reference>
<dbReference type="InParanoid" id="J9D424"/>
<gene>
    <name evidence="2" type="ORF">EDEG_03263</name>
</gene>
<evidence type="ECO:0000313" key="2">
    <source>
        <dbReference type="EMBL" id="EJW02299.1"/>
    </source>
</evidence>
<keyword evidence="1" id="KW-1133">Transmembrane helix</keyword>
<protein>
    <submittedName>
        <fullName evidence="2">Uncharacterized protein</fullName>
    </submittedName>
</protein>
<dbReference type="AlphaFoldDB" id="J9D424"/>
<dbReference type="EMBL" id="AFBI03000079">
    <property type="protein sequence ID" value="EJW02299.1"/>
    <property type="molecule type" value="Genomic_DNA"/>
</dbReference>
<keyword evidence="1" id="KW-0472">Membrane</keyword>
<dbReference type="Proteomes" id="UP000003163">
    <property type="component" value="Unassembled WGS sequence"/>
</dbReference>
<organism evidence="2 3">
    <name type="scientific">Edhazardia aedis (strain USNM 41457)</name>
    <name type="common">Microsporidian parasite</name>
    <dbReference type="NCBI Taxonomy" id="1003232"/>
    <lineage>
        <taxon>Eukaryota</taxon>
        <taxon>Fungi</taxon>
        <taxon>Fungi incertae sedis</taxon>
        <taxon>Microsporidia</taxon>
        <taxon>Edhazardia</taxon>
    </lineage>
</organism>
<evidence type="ECO:0000313" key="3">
    <source>
        <dbReference type="Proteomes" id="UP000003163"/>
    </source>
</evidence>
<dbReference type="VEuPathDB" id="MicrosporidiaDB:EDEG_03263"/>
<dbReference type="HOGENOM" id="CLU_1740501_0_0_1"/>
<feature type="transmembrane region" description="Helical" evidence="1">
    <location>
        <begin position="7"/>
        <end position="28"/>
    </location>
</feature>
<reference evidence="2 3" key="1">
    <citation type="submission" date="2011-08" db="EMBL/GenBank/DDBJ databases">
        <authorList>
            <person name="Liu Z.J."/>
            <person name="Shi F.L."/>
            <person name="Lu J.Q."/>
            <person name="Li M."/>
            <person name="Wang Z.L."/>
        </authorList>
    </citation>
    <scope>NUCLEOTIDE SEQUENCE [LARGE SCALE GENOMIC DNA]</scope>
    <source>
        <strain evidence="2 3">USNM 41457</strain>
    </source>
</reference>
<accession>J9D424</accession>
<comment type="caution">
    <text evidence="2">The sequence shown here is derived from an EMBL/GenBank/DDBJ whole genome shotgun (WGS) entry which is preliminary data.</text>
</comment>
<evidence type="ECO:0000256" key="1">
    <source>
        <dbReference type="SAM" id="Phobius"/>
    </source>
</evidence>
<proteinExistence type="predicted"/>
<keyword evidence="3" id="KW-1185">Reference proteome</keyword>